<feature type="binding site" evidence="9">
    <location>
        <position position="98"/>
    </location>
    <ligand>
        <name>Mg(2+)</name>
        <dbReference type="ChEBI" id="CHEBI:18420"/>
    </ligand>
</feature>
<dbReference type="GO" id="GO:0005737">
    <property type="term" value="C:cytoplasm"/>
    <property type="evidence" value="ECO:0007669"/>
    <property type="project" value="TreeGrafter"/>
</dbReference>
<evidence type="ECO:0000256" key="6">
    <source>
        <dbReference type="ARBA" id="ARBA00047334"/>
    </source>
</evidence>
<feature type="binding site" evidence="9">
    <location>
        <begin position="42"/>
        <end position="46"/>
    </location>
    <ligand>
        <name>4-amino-2-methyl-5-(diphosphooxymethyl)pyrimidine</name>
        <dbReference type="ChEBI" id="CHEBI:57841"/>
    </ligand>
</feature>
<feature type="domain" description="Thiamine phosphate synthase/TenI" evidence="12">
    <location>
        <begin position="11"/>
        <end position="198"/>
    </location>
</feature>
<comment type="similarity">
    <text evidence="9 10">Belongs to the thiamine-phosphate synthase family.</text>
</comment>
<feature type="binding site" evidence="9">
    <location>
        <position position="79"/>
    </location>
    <ligand>
        <name>Mg(2+)</name>
        <dbReference type="ChEBI" id="CHEBI:18420"/>
    </ligand>
</feature>
<evidence type="ECO:0000256" key="4">
    <source>
        <dbReference type="ARBA" id="ARBA00022842"/>
    </source>
</evidence>
<dbReference type="GO" id="GO:0009228">
    <property type="term" value="P:thiamine biosynthetic process"/>
    <property type="evidence" value="ECO:0007669"/>
    <property type="project" value="UniProtKB-KW"/>
</dbReference>
<dbReference type="HAMAP" id="MF_00097">
    <property type="entry name" value="TMP_synthase"/>
    <property type="match status" value="1"/>
</dbReference>
<dbReference type="OrthoDB" id="9812206at2"/>
<dbReference type="FunFam" id="3.20.20.70:FF:000096">
    <property type="entry name" value="Thiamine-phosphate synthase"/>
    <property type="match status" value="1"/>
</dbReference>
<keyword evidence="14" id="KW-1185">Reference proteome</keyword>
<comment type="catalytic activity">
    <reaction evidence="6 9 10">
        <text>4-methyl-5-(2-phosphooxyethyl)-thiazole + 4-amino-2-methyl-5-(diphosphooxymethyl)pyrimidine + H(+) = thiamine phosphate + diphosphate</text>
        <dbReference type="Rhea" id="RHEA:22328"/>
        <dbReference type="ChEBI" id="CHEBI:15378"/>
        <dbReference type="ChEBI" id="CHEBI:33019"/>
        <dbReference type="ChEBI" id="CHEBI:37575"/>
        <dbReference type="ChEBI" id="CHEBI:57841"/>
        <dbReference type="ChEBI" id="CHEBI:58296"/>
        <dbReference type="EC" id="2.5.1.3"/>
    </reaction>
</comment>
<feature type="binding site" evidence="9">
    <location>
        <position position="78"/>
    </location>
    <ligand>
        <name>4-amino-2-methyl-5-(diphosphooxymethyl)pyrimidine</name>
        <dbReference type="ChEBI" id="CHEBI:57841"/>
    </ligand>
</feature>
<evidence type="ECO:0000256" key="10">
    <source>
        <dbReference type="RuleBase" id="RU003826"/>
    </source>
</evidence>
<evidence type="ECO:0000256" key="5">
    <source>
        <dbReference type="ARBA" id="ARBA00022977"/>
    </source>
</evidence>
<reference evidence="13 14" key="1">
    <citation type="submission" date="2014-12" db="EMBL/GenBank/DDBJ databases">
        <title>Draft genome sequences of 29 type strains of Enterococci.</title>
        <authorList>
            <person name="Zhong Z."/>
            <person name="Sun Z."/>
            <person name="Liu W."/>
            <person name="Zhang W."/>
            <person name="Zhang H."/>
        </authorList>
    </citation>
    <scope>NUCLEOTIDE SEQUENCE [LARGE SCALE GENOMIC DNA]</scope>
    <source>
        <strain evidence="13 14">DSM 17690</strain>
    </source>
</reference>
<dbReference type="GO" id="GO:0009229">
    <property type="term" value="P:thiamine diphosphate biosynthetic process"/>
    <property type="evidence" value="ECO:0007669"/>
    <property type="project" value="UniProtKB-UniRule"/>
</dbReference>
<comment type="caution">
    <text evidence="13">The sequence shown here is derived from an EMBL/GenBank/DDBJ whole genome shotgun (WGS) entry which is preliminary data.</text>
</comment>
<dbReference type="PANTHER" id="PTHR20857:SF15">
    <property type="entry name" value="THIAMINE-PHOSPHATE SYNTHASE"/>
    <property type="match status" value="1"/>
</dbReference>
<gene>
    <name evidence="9" type="primary">thiE</name>
    <name evidence="13" type="ORF">RU93_GL000346</name>
</gene>
<evidence type="ECO:0000259" key="12">
    <source>
        <dbReference type="Pfam" id="PF02581"/>
    </source>
</evidence>
<evidence type="ECO:0000313" key="13">
    <source>
        <dbReference type="EMBL" id="OJG10096.1"/>
    </source>
</evidence>
<keyword evidence="5 9" id="KW-0784">Thiamine biosynthesis</keyword>
<evidence type="ECO:0000256" key="11">
    <source>
        <dbReference type="RuleBase" id="RU004253"/>
    </source>
</evidence>
<dbReference type="InterPro" id="IPR034291">
    <property type="entry name" value="TMP_synthase"/>
</dbReference>
<dbReference type="SUPFAM" id="SSF51391">
    <property type="entry name" value="Thiamin phosphate synthase"/>
    <property type="match status" value="1"/>
</dbReference>
<keyword evidence="2 9" id="KW-0808">Transferase</keyword>
<comment type="pathway">
    <text evidence="1 9 11">Cofactor biosynthesis; thiamine diphosphate biosynthesis; thiamine phosphate from 4-amino-2-methyl-5-diphosphomethylpyrimidine and 4-methyl-5-(2-phosphoethyl)-thiazole: step 1/1.</text>
</comment>
<dbReference type="Proteomes" id="UP000182149">
    <property type="component" value="Unassembled WGS sequence"/>
</dbReference>
<keyword evidence="4 9" id="KW-0460">Magnesium</keyword>
<evidence type="ECO:0000256" key="9">
    <source>
        <dbReference type="HAMAP-Rule" id="MF_00097"/>
    </source>
</evidence>
<feature type="binding site" evidence="9">
    <location>
        <begin position="195"/>
        <end position="196"/>
    </location>
    <ligand>
        <name>2-[(2R,5Z)-2-carboxy-4-methylthiazol-5(2H)-ylidene]ethyl phosphate</name>
        <dbReference type="ChEBI" id="CHEBI:62899"/>
    </ligand>
</feature>
<evidence type="ECO:0000256" key="8">
    <source>
        <dbReference type="ARBA" id="ARBA00047883"/>
    </source>
</evidence>
<feature type="binding site" evidence="9">
    <location>
        <position position="175"/>
    </location>
    <ligand>
        <name>2-[(2R,5Z)-2-carboxy-4-methylthiazol-5(2H)-ylidene]ethyl phosphate</name>
        <dbReference type="ChEBI" id="CHEBI:62899"/>
    </ligand>
</feature>
<feature type="binding site" evidence="9">
    <location>
        <begin position="144"/>
        <end position="146"/>
    </location>
    <ligand>
        <name>2-[(2R,5Z)-2-carboxy-4-methylthiazol-5(2H)-ylidene]ethyl phosphate</name>
        <dbReference type="ChEBI" id="CHEBI:62899"/>
    </ligand>
</feature>
<dbReference type="STRING" id="328396.RU93_GL000346"/>
<dbReference type="Gene3D" id="3.20.20.70">
    <property type="entry name" value="Aldolase class I"/>
    <property type="match status" value="1"/>
</dbReference>
<evidence type="ECO:0000256" key="7">
    <source>
        <dbReference type="ARBA" id="ARBA00047851"/>
    </source>
</evidence>
<dbReference type="CDD" id="cd00564">
    <property type="entry name" value="TMP_TenI"/>
    <property type="match status" value="1"/>
</dbReference>
<dbReference type="NCBIfam" id="TIGR00693">
    <property type="entry name" value="thiE"/>
    <property type="match status" value="1"/>
</dbReference>
<evidence type="ECO:0000256" key="1">
    <source>
        <dbReference type="ARBA" id="ARBA00005165"/>
    </source>
</evidence>
<dbReference type="InterPro" id="IPR013785">
    <property type="entry name" value="Aldolase_TIM"/>
</dbReference>
<keyword evidence="3 9" id="KW-0479">Metal-binding</keyword>
<dbReference type="EC" id="2.5.1.3" evidence="9"/>
<organism evidence="13 14">
    <name type="scientific">Enterococcus aquimarinus</name>
    <dbReference type="NCBI Taxonomy" id="328396"/>
    <lineage>
        <taxon>Bacteria</taxon>
        <taxon>Bacillati</taxon>
        <taxon>Bacillota</taxon>
        <taxon>Bacilli</taxon>
        <taxon>Lactobacillales</taxon>
        <taxon>Enterococcaceae</taxon>
        <taxon>Enterococcus</taxon>
    </lineage>
</organism>
<proteinExistence type="inferred from homology"/>
<dbReference type="GO" id="GO:0000287">
    <property type="term" value="F:magnesium ion binding"/>
    <property type="evidence" value="ECO:0007669"/>
    <property type="project" value="UniProtKB-UniRule"/>
</dbReference>
<dbReference type="InterPro" id="IPR022998">
    <property type="entry name" value="ThiamineP_synth_TenI"/>
</dbReference>
<dbReference type="Pfam" id="PF02581">
    <property type="entry name" value="TMP-TENI"/>
    <property type="match status" value="1"/>
</dbReference>
<dbReference type="PANTHER" id="PTHR20857">
    <property type="entry name" value="THIAMINE-PHOSPHATE PYROPHOSPHORYLASE"/>
    <property type="match status" value="1"/>
</dbReference>
<protein>
    <recommendedName>
        <fullName evidence="9">Thiamine-phosphate synthase</fullName>
        <shortName evidence="9">TP synthase</shortName>
        <shortName evidence="9">TPS</shortName>
        <ecNumber evidence="9">2.5.1.3</ecNumber>
    </recommendedName>
    <alternativeName>
        <fullName evidence="9">Thiamine-phosphate pyrophosphorylase</fullName>
        <shortName evidence="9">TMP pyrophosphorylase</shortName>
        <shortName evidence="9">TMP-PPase</shortName>
    </alternativeName>
</protein>
<evidence type="ECO:0000256" key="3">
    <source>
        <dbReference type="ARBA" id="ARBA00022723"/>
    </source>
</evidence>
<comment type="catalytic activity">
    <reaction evidence="8 9 10">
        <text>2-[(2R,5Z)-2-carboxy-4-methylthiazol-5(2H)-ylidene]ethyl phosphate + 4-amino-2-methyl-5-(diphosphooxymethyl)pyrimidine + 2 H(+) = thiamine phosphate + CO2 + diphosphate</text>
        <dbReference type="Rhea" id="RHEA:47844"/>
        <dbReference type="ChEBI" id="CHEBI:15378"/>
        <dbReference type="ChEBI" id="CHEBI:16526"/>
        <dbReference type="ChEBI" id="CHEBI:33019"/>
        <dbReference type="ChEBI" id="CHEBI:37575"/>
        <dbReference type="ChEBI" id="CHEBI:57841"/>
        <dbReference type="ChEBI" id="CHEBI:62899"/>
        <dbReference type="EC" id="2.5.1.3"/>
    </reaction>
</comment>
<feature type="binding site" evidence="9">
    <location>
        <position position="147"/>
    </location>
    <ligand>
        <name>4-amino-2-methyl-5-(diphosphooxymethyl)pyrimidine</name>
        <dbReference type="ChEBI" id="CHEBI:57841"/>
    </ligand>
</feature>
<comment type="cofactor">
    <cofactor evidence="9">
        <name>Mg(2+)</name>
        <dbReference type="ChEBI" id="CHEBI:18420"/>
    </cofactor>
    <text evidence="9">Binds 1 Mg(2+) ion per subunit.</text>
</comment>
<sequence>MNAFQANKLALYFIAGTQDLAPNQTLPELLEKAIRGGITAFQYREKGPNSLKDAHALEEMARTLQVICRKHQVLFFINDDLELALTIQADGVHVGQTDQPIQEVIARSAGQLMIGLSCHQLAEVQAANDIPEVDYVGIGPVFKTSSKSDAEPPLGIEALHVLAAVSTKPVVAIGGLTPLNISDFDFNTITGIALISALTQSDDIAQTLNLCHQAMHLVDCQTPSE</sequence>
<evidence type="ECO:0000256" key="2">
    <source>
        <dbReference type="ARBA" id="ARBA00022679"/>
    </source>
</evidence>
<dbReference type="EMBL" id="JXKD01000010">
    <property type="protein sequence ID" value="OJG10096.1"/>
    <property type="molecule type" value="Genomic_DNA"/>
</dbReference>
<evidence type="ECO:0000313" key="14">
    <source>
        <dbReference type="Proteomes" id="UP000182149"/>
    </source>
</evidence>
<dbReference type="UniPathway" id="UPA00060">
    <property type="reaction ID" value="UER00141"/>
</dbReference>
<dbReference type="RefSeq" id="WP_071875063.1">
    <property type="nucleotide sequence ID" value="NZ_JBHSHF010000006.1"/>
</dbReference>
<comment type="catalytic activity">
    <reaction evidence="7 9 10">
        <text>2-(2-carboxy-4-methylthiazol-5-yl)ethyl phosphate + 4-amino-2-methyl-5-(diphosphooxymethyl)pyrimidine + 2 H(+) = thiamine phosphate + CO2 + diphosphate</text>
        <dbReference type="Rhea" id="RHEA:47848"/>
        <dbReference type="ChEBI" id="CHEBI:15378"/>
        <dbReference type="ChEBI" id="CHEBI:16526"/>
        <dbReference type="ChEBI" id="CHEBI:33019"/>
        <dbReference type="ChEBI" id="CHEBI:37575"/>
        <dbReference type="ChEBI" id="CHEBI:57841"/>
        <dbReference type="ChEBI" id="CHEBI:62890"/>
        <dbReference type="EC" id="2.5.1.3"/>
    </reaction>
</comment>
<dbReference type="GO" id="GO:0004789">
    <property type="term" value="F:thiamine-phosphate diphosphorylase activity"/>
    <property type="evidence" value="ECO:0007669"/>
    <property type="project" value="UniProtKB-UniRule"/>
</dbReference>
<accession>A0A1L8QRM5</accession>
<feature type="binding site" evidence="9">
    <location>
        <position position="117"/>
    </location>
    <ligand>
        <name>4-amino-2-methyl-5-(diphosphooxymethyl)pyrimidine</name>
        <dbReference type="ChEBI" id="CHEBI:57841"/>
    </ligand>
</feature>
<comment type="function">
    <text evidence="9">Condenses 4-methyl-5-(beta-hydroxyethyl)thiazole monophosphate (THZ-P) and 2-methyl-4-amino-5-hydroxymethyl pyrimidine pyrophosphate (HMP-PP) to form thiamine monophosphate (TMP).</text>
</comment>
<dbReference type="InterPro" id="IPR036206">
    <property type="entry name" value="ThiamineP_synth_sf"/>
</dbReference>
<dbReference type="AlphaFoldDB" id="A0A1L8QRM5"/>
<name>A0A1L8QRM5_9ENTE</name>